<comment type="catalytic activity">
    <reaction evidence="6 7 8">
        <text>RNA(n) + a ribonucleoside 5'-triphosphate = RNA(n+1) + diphosphate</text>
        <dbReference type="Rhea" id="RHEA:21248"/>
        <dbReference type="Rhea" id="RHEA-COMP:14527"/>
        <dbReference type="Rhea" id="RHEA-COMP:17342"/>
        <dbReference type="ChEBI" id="CHEBI:33019"/>
        <dbReference type="ChEBI" id="CHEBI:61557"/>
        <dbReference type="ChEBI" id="CHEBI:140395"/>
        <dbReference type="EC" id="2.7.7.6"/>
    </reaction>
</comment>
<dbReference type="InterPro" id="IPR007080">
    <property type="entry name" value="RNA_pol_Rpb1_1"/>
</dbReference>
<name>A0A0G0MJY6_9BACT</name>
<dbReference type="EMBL" id="LBWG01000009">
    <property type="protein sequence ID" value="KKR04349.1"/>
    <property type="molecule type" value="Genomic_DNA"/>
</dbReference>
<gene>
    <name evidence="7" type="primary">rpoC</name>
    <name evidence="11" type="ORF">UT30_C0009G0059</name>
</gene>
<evidence type="ECO:0000313" key="11">
    <source>
        <dbReference type="EMBL" id="KKR04349.1"/>
    </source>
</evidence>
<evidence type="ECO:0000256" key="7">
    <source>
        <dbReference type="HAMAP-Rule" id="MF_01322"/>
    </source>
</evidence>
<proteinExistence type="inferred from homology"/>
<keyword evidence="3 7" id="KW-0548">Nucleotidyltransferase</keyword>
<evidence type="ECO:0000256" key="5">
    <source>
        <dbReference type="ARBA" id="ARBA00023163"/>
    </source>
</evidence>
<dbReference type="Pfam" id="PF04998">
    <property type="entry name" value="RNA_pol_Rpb1_5"/>
    <property type="match status" value="1"/>
</dbReference>
<dbReference type="GO" id="GO:0003677">
    <property type="term" value="F:DNA binding"/>
    <property type="evidence" value="ECO:0007669"/>
    <property type="project" value="UniProtKB-UniRule"/>
</dbReference>
<comment type="cofactor">
    <cofactor evidence="7">
        <name>Zn(2+)</name>
        <dbReference type="ChEBI" id="CHEBI:29105"/>
    </cofactor>
    <text evidence="7">Binds 2 Zn(2+) ions per subunit.</text>
</comment>
<dbReference type="InterPro" id="IPR012754">
    <property type="entry name" value="DNA-dir_RpoC_beta_prime_bact"/>
</dbReference>
<organism evidence="11 12">
    <name type="scientific">Candidatus Uhrbacteria bacterium GW2011_GWF2_39_13</name>
    <dbReference type="NCBI Taxonomy" id="1618995"/>
    <lineage>
        <taxon>Bacteria</taxon>
        <taxon>Candidatus Uhriibacteriota</taxon>
    </lineage>
</organism>
<dbReference type="HAMAP" id="MF_01322">
    <property type="entry name" value="RNApol_bact_RpoC"/>
    <property type="match status" value="1"/>
</dbReference>
<dbReference type="CDD" id="cd01609">
    <property type="entry name" value="RNAP_beta'_N"/>
    <property type="match status" value="1"/>
</dbReference>
<dbReference type="Pfam" id="PF04997">
    <property type="entry name" value="RNA_pol_Rpb1_1"/>
    <property type="match status" value="1"/>
</dbReference>
<feature type="binding site" evidence="7">
    <location>
        <position position="81"/>
    </location>
    <ligand>
        <name>Zn(2+)</name>
        <dbReference type="ChEBI" id="CHEBI:29105"/>
        <label>1</label>
    </ligand>
</feature>
<evidence type="ECO:0000256" key="1">
    <source>
        <dbReference type="ARBA" id="ARBA00022478"/>
    </source>
</evidence>
<comment type="subunit">
    <text evidence="7">The RNAP catalytic core consists of 2 alpha, 1 beta, 1 beta' and 1 omega subunit. When a sigma factor is associated with the core the holoenzyme is formed, which can initiate transcription.</text>
</comment>
<dbReference type="InterPro" id="IPR006592">
    <property type="entry name" value="RNA_pol_N"/>
</dbReference>
<dbReference type="Gene3D" id="1.10.274.100">
    <property type="entry name" value="RNA polymerase Rpb1, domain 3"/>
    <property type="match status" value="2"/>
</dbReference>
<comment type="function">
    <text evidence="7 8">DNA-dependent RNA polymerase catalyzes the transcription of DNA into RNA using the four ribonucleoside triphosphates as substrates.</text>
</comment>
<comment type="similarity">
    <text evidence="7 8">Belongs to the RNA polymerase beta' chain family.</text>
</comment>
<evidence type="ECO:0000256" key="4">
    <source>
        <dbReference type="ARBA" id="ARBA00022723"/>
    </source>
</evidence>
<dbReference type="InterPro" id="IPR042102">
    <property type="entry name" value="RNA_pol_Rpb1_3_sf"/>
</dbReference>
<protein>
    <recommendedName>
        <fullName evidence="7">DNA-directed RNA polymerase subunit beta'</fullName>
        <shortName evidence="7">RNAP subunit beta'</shortName>
        <ecNumber evidence="7">2.7.7.6</ecNumber>
    </recommendedName>
    <alternativeName>
        <fullName evidence="7">RNA polymerase subunit beta'</fullName>
    </alternativeName>
    <alternativeName>
        <fullName evidence="7">Transcriptase subunit beta'</fullName>
    </alternativeName>
</protein>
<keyword evidence="1 7" id="KW-0240">DNA-directed RNA polymerase</keyword>
<keyword evidence="2 7" id="KW-0808">Transferase</keyword>
<dbReference type="InterPro" id="IPR000722">
    <property type="entry name" value="RNA_pol_asu"/>
</dbReference>
<keyword evidence="4 7" id="KW-0479">Metal-binding</keyword>
<dbReference type="InterPro" id="IPR038120">
    <property type="entry name" value="Rpb1_funnel_sf"/>
</dbReference>
<keyword evidence="9" id="KW-0175">Coiled coil</keyword>
<feature type="domain" description="RNA polymerase N-terminal" evidence="10">
    <location>
        <begin position="302"/>
        <end position="584"/>
    </location>
</feature>
<dbReference type="NCBIfam" id="TIGR02386">
    <property type="entry name" value="rpoC_TIGR"/>
    <property type="match status" value="1"/>
</dbReference>
<dbReference type="Gene3D" id="2.40.40.20">
    <property type="match status" value="1"/>
</dbReference>
<keyword evidence="5 7" id="KW-0804">Transcription</keyword>
<dbReference type="GO" id="GO:0006351">
    <property type="term" value="P:DNA-templated transcription"/>
    <property type="evidence" value="ECO:0007669"/>
    <property type="project" value="UniProtKB-UniRule"/>
</dbReference>
<dbReference type="EC" id="2.7.7.6" evidence="7"/>
<feature type="binding site" evidence="7">
    <location>
        <position position="532"/>
    </location>
    <ligand>
        <name>Mg(2+)</name>
        <dbReference type="ChEBI" id="CHEBI:18420"/>
    </ligand>
</feature>
<dbReference type="InterPro" id="IPR007083">
    <property type="entry name" value="RNA_pol_Rpb1_4"/>
</dbReference>
<dbReference type="CDD" id="cd02655">
    <property type="entry name" value="RNAP_beta'_C"/>
    <property type="match status" value="1"/>
</dbReference>
<dbReference type="InterPro" id="IPR045867">
    <property type="entry name" value="DNA-dir_RpoC_beta_prime"/>
</dbReference>
<evidence type="ECO:0000259" key="10">
    <source>
        <dbReference type="SMART" id="SM00663"/>
    </source>
</evidence>
<dbReference type="InterPro" id="IPR011054">
    <property type="entry name" value="Rudment_hybrid_motif"/>
</dbReference>
<feature type="coiled-coil region" evidence="9">
    <location>
        <begin position="190"/>
        <end position="225"/>
    </location>
</feature>
<dbReference type="Pfam" id="PF04983">
    <property type="entry name" value="RNA_pol_Rpb1_3"/>
    <property type="match status" value="1"/>
</dbReference>
<comment type="caution">
    <text evidence="11">The sequence shown here is derived from an EMBL/GenBank/DDBJ whole genome shotgun (WGS) entry which is preliminary data.</text>
</comment>
<dbReference type="Pfam" id="PF05000">
    <property type="entry name" value="RNA_pol_Rpb1_4"/>
    <property type="match status" value="1"/>
</dbReference>
<sequence length="1340" mass="150742">MFKQQESLRSTDFDSIRLRLASPETIRSWSHGEITKPETINYRTQKPEKQGLFAEEIFGPSKDWECYCGKYKKIRYKGIVCDKCGVEVTHSVVRRERMGHIELAAPITHIWFLRGVPSKIGTILDVSIQNLEKIIYFASFLVTDVNEAAKEVTTEQVKTERKSKEKMIEGEFKRDVGRLEQKFGTDAASIKKETKRLEEIRDTKLEELEEDFETVMQDLKDMKVMSIISEQTYHEWSLKYGHVFEANIGAEAVKDMLGRINVGETMNLLEEELKTATKTKRNRLLRRIKLLKSFYINKLKPEWMVLNVLPVIPPDLRPMVPLDGGRFATSDLNDLYRRVINRNNRLRRLYDLHAPEVISRNEKRMLQEAVDALIDNSARHSKTVIAATGKKRQLKSLADQLKGKQGRFRQNLLGKRIDYSGRSVIVVGPNLRLDQCGIPKKMALELFKPFVISKLIEREYVHNIRSANRFIESDRPETWDILEEVTSDAFVLLNRAPTLHRLGIQAFRPILIEGKAIKIHPLVCDAYNADFDGDQMAVHVPLTEEARAEAREIMLSTKNLLKPAFGGPVATPGKDIAWGIFFLTMEVTDMPESKEGLPIFSNETDALYASQIGKIALRDWIVVRLSTQEIIITTPGRILVNQQFPQEIPFKNQVMGKKELATIVKYYLELHGSEMTASFLDRLKEIGFKYSTRAGYSWGMSNLPDIKEKEALITEGDTRVREIEDYFSQGLLTASERHSSIVKTWNEIKDRIAVEAKKALPKNNPAYTMIESGARGSWGQMTQMVGMKGLVANPSGDIIELPVKSSFKEGYDVLEFFISSHGVRKGLTDTALRTANAGYLTRRLVDVAQDVIVRQEDCGDDTGVVLTHEESEEIGEPLIIRILGRVALSEIKKPGGRKAIVEPGQLITESHVREIEATGKELSEAHVRSVMTCKLRRGVCQKCYGYDLAYNKLVKMGTSVGIMAAQSIGEPGTQLTMRTFHTGGVAGKDITQGLPRVEELFEARNPKQKAIMSEVSGKASLESAQREIVQAGTGKQILDMRPGQKTVKITYQGIEEDTQLYGKSGELLVKEGDKVKEGQVIARKSTGKEILAPGTGIIAIKKESTVTVLYEATKVREYIIPPGFTLYVKEGDEVQAGDALTDGHLDLQVLFKYKGQDAVQKYLSKEIQFIYSSQGQKLNNKHIEIIIRQMFSRIRVVDPGDTDLLPGEIIEKATFEDANDFVEKTQKSATSKSLFLGITKISLSTDSWLSSASFQETARVLINAAVTGKVDRLEGLKENVIIGRLIPAGTGFEDMQYELIGDVTQHHLQHATTKKIAQEIDETFANNTTVIEGSESEREL</sequence>
<dbReference type="PANTHER" id="PTHR19376:SF54">
    <property type="entry name" value="DNA-DIRECTED RNA POLYMERASE SUBUNIT BETA"/>
    <property type="match status" value="1"/>
</dbReference>
<feature type="binding site" evidence="7">
    <location>
        <position position="534"/>
    </location>
    <ligand>
        <name>Mg(2+)</name>
        <dbReference type="ChEBI" id="CHEBI:18420"/>
    </ligand>
</feature>
<dbReference type="GO" id="GO:0003899">
    <property type="term" value="F:DNA-directed RNA polymerase activity"/>
    <property type="evidence" value="ECO:0007669"/>
    <property type="project" value="UniProtKB-UniRule"/>
</dbReference>
<dbReference type="SUPFAM" id="SSF51246">
    <property type="entry name" value="Rudiment single hybrid motif"/>
    <property type="match status" value="1"/>
</dbReference>
<accession>A0A0G0MJY6</accession>
<dbReference type="GO" id="GO:0008270">
    <property type="term" value="F:zinc ion binding"/>
    <property type="evidence" value="ECO:0007669"/>
    <property type="project" value="UniProtKB-UniRule"/>
</dbReference>
<comment type="cofactor">
    <cofactor evidence="7">
        <name>Mg(2+)</name>
        <dbReference type="ChEBI" id="CHEBI:18420"/>
    </cofactor>
    <text evidence="7">Binds 1 Mg(2+) ion per subunit.</text>
</comment>
<dbReference type="Proteomes" id="UP000033935">
    <property type="component" value="Unassembled WGS sequence"/>
</dbReference>
<dbReference type="PATRIC" id="fig|1618995.3.peg.513"/>
<reference evidence="11 12" key="1">
    <citation type="journal article" date="2015" name="Nature">
        <title>rRNA introns, odd ribosomes, and small enigmatic genomes across a large radiation of phyla.</title>
        <authorList>
            <person name="Brown C.T."/>
            <person name="Hug L.A."/>
            <person name="Thomas B.C."/>
            <person name="Sharon I."/>
            <person name="Castelle C.J."/>
            <person name="Singh A."/>
            <person name="Wilkins M.J."/>
            <person name="Williams K.H."/>
            <person name="Banfield J.F."/>
        </authorList>
    </citation>
    <scope>NUCLEOTIDE SEQUENCE [LARGE SCALE GENOMIC DNA]</scope>
</reference>
<dbReference type="GO" id="GO:0000287">
    <property type="term" value="F:magnesium ion binding"/>
    <property type="evidence" value="ECO:0007669"/>
    <property type="project" value="UniProtKB-UniRule"/>
</dbReference>
<evidence type="ECO:0000256" key="6">
    <source>
        <dbReference type="ARBA" id="ARBA00048552"/>
    </source>
</evidence>
<dbReference type="Gene3D" id="1.10.150.390">
    <property type="match status" value="1"/>
</dbReference>
<evidence type="ECO:0000256" key="8">
    <source>
        <dbReference type="RuleBase" id="RU004279"/>
    </source>
</evidence>
<dbReference type="Gene3D" id="1.10.132.30">
    <property type="match status" value="1"/>
</dbReference>
<dbReference type="GO" id="GO:0000428">
    <property type="term" value="C:DNA-directed RNA polymerase complex"/>
    <property type="evidence" value="ECO:0007669"/>
    <property type="project" value="UniProtKB-KW"/>
</dbReference>
<dbReference type="InterPro" id="IPR007066">
    <property type="entry name" value="RNA_pol_Rpb1_3"/>
</dbReference>
<keyword evidence="7" id="KW-0862">Zinc</keyword>
<feature type="binding site" evidence="7">
    <location>
        <position position="858"/>
    </location>
    <ligand>
        <name>Zn(2+)</name>
        <dbReference type="ChEBI" id="CHEBI:29105"/>
        <label>2</label>
    </ligand>
</feature>
<dbReference type="InterPro" id="IPR007081">
    <property type="entry name" value="RNA_pol_Rpb1_5"/>
</dbReference>
<feature type="binding site" evidence="7">
    <location>
        <position position="84"/>
    </location>
    <ligand>
        <name>Zn(2+)</name>
        <dbReference type="ChEBI" id="CHEBI:29105"/>
        <label>1</label>
    </ligand>
</feature>
<dbReference type="Gene3D" id="4.10.860.120">
    <property type="entry name" value="RNA polymerase II, clamp domain"/>
    <property type="match status" value="1"/>
</dbReference>
<dbReference type="Pfam" id="PF00623">
    <property type="entry name" value="RNA_pol_Rpb1_2"/>
    <property type="match status" value="1"/>
</dbReference>
<feature type="binding site" evidence="7">
    <location>
        <position position="943"/>
    </location>
    <ligand>
        <name>Zn(2+)</name>
        <dbReference type="ChEBI" id="CHEBI:29105"/>
        <label>2</label>
    </ligand>
</feature>
<dbReference type="SMART" id="SM00663">
    <property type="entry name" value="RPOLA_N"/>
    <property type="match status" value="1"/>
</dbReference>
<feature type="binding site" evidence="7">
    <location>
        <position position="68"/>
    </location>
    <ligand>
        <name>Zn(2+)</name>
        <dbReference type="ChEBI" id="CHEBI:29105"/>
        <label>1</label>
    </ligand>
</feature>
<feature type="binding site" evidence="7">
    <location>
        <position position="940"/>
    </location>
    <ligand>
        <name>Zn(2+)</name>
        <dbReference type="ChEBI" id="CHEBI:29105"/>
        <label>2</label>
    </ligand>
</feature>
<feature type="binding site" evidence="7">
    <location>
        <position position="66"/>
    </location>
    <ligand>
        <name>Zn(2+)</name>
        <dbReference type="ChEBI" id="CHEBI:29105"/>
        <label>1</label>
    </ligand>
</feature>
<evidence type="ECO:0000256" key="3">
    <source>
        <dbReference type="ARBA" id="ARBA00022695"/>
    </source>
</evidence>
<dbReference type="InterPro" id="IPR044893">
    <property type="entry name" value="RNA_pol_Rpb1_clamp_domain"/>
</dbReference>
<dbReference type="Gene3D" id="1.10.1790.20">
    <property type="match status" value="2"/>
</dbReference>
<feature type="binding site" evidence="7">
    <location>
        <position position="933"/>
    </location>
    <ligand>
        <name>Zn(2+)</name>
        <dbReference type="ChEBI" id="CHEBI:29105"/>
        <label>2</label>
    </ligand>
</feature>
<evidence type="ECO:0000256" key="2">
    <source>
        <dbReference type="ARBA" id="ARBA00022679"/>
    </source>
</evidence>
<evidence type="ECO:0000256" key="9">
    <source>
        <dbReference type="SAM" id="Coils"/>
    </source>
</evidence>
<dbReference type="Gene3D" id="2.40.50.100">
    <property type="match status" value="2"/>
</dbReference>
<keyword evidence="7" id="KW-0460">Magnesium</keyword>
<evidence type="ECO:0000313" key="12">
    <source>
        <dbReference type="Proteomes" id="UP000033935"/>
    </source>
</evidence>
<dbReference type="PANTHER" id="PTHR19376">
    <property type="entry name" value="DNA-DIRECTED RNA POLYMERASE"/>
    <property type="match status" value="1"/>
</dbReference>
<dbReference type="SUPFAM" id="SSF64484">
    <property type="entry name" value="beta and beta-prime subunits of DNA dependent RNA-polymerase"/>
    <property type="match status" value="1"/>
</dbReference>
<dbReference type="Gene3D" id="1.10.40.90">
    <property type="match status" value="1"/>
</dbReference>
<feature type="binding site" evidence="7">
    <location>
        <position position="530"/>
    </location>
    <ligand>
        <name>Mg(2+)</name>
        <dbReference type="ChEBI" id="CHEBI:18420"/>
    </ligand>
</feature>